<evidence type="ECO:0000313" key="3">
    <source>
        <dbReference type="EMBL" id="MFC4310755.1"/>
    </source>
</evidence>
<dbReference type="CDD" id="cd00146">
    <property type="entry name" value="PKD"/>
    <property type="match status" value="1"/>
</dbReference>
<dbReference type="InterPro" id="IPR001466">
    <property type="entry name" value="Beta-lactam-related"/>
</dbReference>
<reference evidence="4" key="1">
    <citation type="journal article" date="2019" name="Int. J. Syst. Evol. Microbiol.">
        <title>The Global Catalogue of Microorganisms (GCM) 10K type strain sequencing project: providing services to taxonomists for standard genome sequencing and annotation.</title>
        <authorList>
            <consortium name="The Broad Institute Genomics Platform"/>
            <consortium name="The Broad Institute Genome Sequencing Center for Infectious Disease"/>
            <person name="Wu L."/>
            <person name="Ma J."/>
        </authorList>
    </citation>
    <scope>NUCLEOTIDE SEQUENCE [LARGE SCALE GENOMIC DNA]</scope>
    <source>
        <strain evidence="4">CGMCC 1.10759</strain>
    </source>
</reference>
<name>A0ABV8SVJ3_9GAMM</name>
<dbReference type="PANTHER" id="PTHR43283:SF7">
    <property type="entry name" value="BETA-LACTAMASE-RELATED DOMAIN-CONTAINING PROTEIN"/>
    <property type="match status" value="1"/>
</dbReference>
<dbReference type="Pfam" id="PF00144">
    <property type="entry name" value="Beta-lactamase"/>
    <property type="match status" value="1"/>
</dbReference>
<dbReference type="InterPro" id="IPR035986">
    <property type="entry name" value="PKD_dom_sf"/>
</dbReference>
<feature type="compositionally biased region" description="Low complexity" evidence="1">
    <location>
        <begin position="49"/>
        <end position="63"/>
    </location>
</feature>
<keyword evidence="4" id="KW-1185">Reference proteome</keyword>
<dbReference type="PANTHER" id="PTHR43283">
    <property type="entry name" value="BETA-LACTAMASE-RELATED"/>
    <property type="match status" value="1"/>
</dbReference>
<dbReference type="InterPro" id="IPR012338">
    <property type="entry name" value="Beta-lactam/transpept-like"/>
</dbReference>
<feature type="region of interest" description="Disordered" evidence="1">
    <location>
        <begin position="39"/>
        <end position="63"/>
    </location>
</feature>
<dbReference type="SUPFAM" id="SSF49299">
    <property type="entry name" value="PKD domain"/>
    <property type="match status" value="1"/>
</dbReference>
<comment type="caution">
    <text evidence="3">The sequence shown here is derived from an EMBL/GenBank/DDBJ whole genome shotgun (WGS) entry which is preliminary data.</text>
</comment>
<keyword evidence="3" id="KW-0378">Hydrolase</keyword>
<proteinExistence type="predicted"/>
<evidence type="ECO:0000313" key="4">
    <source>
        <dbReference type="Proteomes" id="UP001595904"/>
    </source>
</evidence>
<dbReference type="RefSeq" id="WP_380598514.1">
    <property type="nucleotide sequence ID" value="NZ_JBHSDU010000003.1"/>
</dbReference>
<dbReference type="PROSITE" id="PS51257">
    <property type="entry name" value="PROKAR_LIPOPROTEIN"/>
    <property type="match status" value="1"/>
</dbReference>
<evidence type="ECO:0000259" key="2">
    <source>
        <dbReference type="PROSITE" id="PS50093"/>
    </source>
</evidence>
<dbReference type="GO" id="GO:0016787">
    <property type="term" value="F:hydrolase activity"/>
    <property type="evidence" value="ECO:0007669"/>
    <property type="project" value="UniProtKB-KW"/>
</dbReference>
<organism evidence="3 4">
    <name type="scientific">Steroidobacter flavus</name>
    <dbReference type="NCBI Taxonomy" id="1842136"/>
    <lineage>
        <taxon>Bacteria</taxon>
        <taxon>Pseudomonadati</taxon>
        <taxon>Pseudomonadota</taxon>
        <taxon>Gammaproteobacteria</taxon>
        <taxon>Steroidobacterales</taxon>
        <taxon>Steroidobacteraceae</taxon>
        <taxon>Steroidobacter</taxon>
    </lineage>
</organism>
<protein>
    <submittedName>
        <fullName evidence="3">Serine hydrolase</fullName>
    </submittedName>
</protein>
<gene>
    <name evidence="3" type="ORF">ACFPN2_16800</name>
</gene>
<evidence type="ECO:0000256" key="1">
    <source>
        <dbReference type="SAM" id="MobiDB-lite"/>
    </source>
</evidence>
<dbReference type="PROSITE" id="PS50093">
    <property type="entry name" value="PKD"/>
    <property type="match status" value="1"/>
</dbReference>
<dbReference type="Pfam" id="PF22352">
    <property type="entry name" value="K319L-like_PKD"/>
    <property type="match status" value="1"/>
</dbReference>
<dbReference type="InterPro" id="IPR000601">
    <property type="entry name" value="PKD_dom"/>
</dbReference>
<dbReference type="Gene3D" id="2.60.40.10">
    <property type="entry name" value="Immunoglobulins"/>
    <property type="match status" value="1"/>
</dbReference>
<sequence>MRVMSRESQLSRSELIRRCRQVAIGVSLALSIAACGGGGGGGGGGQTSAPVQQQPQNAAPTVQAGNDQTIELPATTAQLSGSATDDSSTSTLTYAWTATSGPSGVTFGTANAAATSVTFPGAGTYVLTLTVSDGSLSGTDTVSVTVGSAVYPASDVSNDTTDHGWTRVAAAADVGMNQTLLEQAATYAQTSGDAQPGSAGMIVRKGRLVYSWGDIDERFDMKSTTKSIGGMALGIALANQTLQLSDLASAKLTGFGENPASNIATGWLPSITIQQLATHTAGFVKIQTYPVLQYQPGTTFFYSDGGLNWLADVLTNVFNEDLASVLNRNVWSTLGVNTSVGGTGNNGTAISDVHWRDNQSGRTDLRNRELNSGIYANANAMARVGLLFLRKGLWANDQRVLSEDFVSKVSTPVAANTALPVGGPQAAGFPNAPAHYGMLWWTNVDGQLPNVPRDAYWAWGLGDSLIVVIPSLDIVAVRAGNIILTDSNASARTWNDAGWNGDYSVLAPFLDPIVQSVSQ</sequence>
<dbReference type="Gene3D" id="3.40.710.10">
    <property type="entry name" value="DD-peptidase/beta-lactamase superfamily"/>
    <property type="match status" value="1"/>
</dbReference>
<dbReference type="EMBL" id="JBHSDU010000003">
    <property type="protein sequence ID" value="MFC4310755.1"/>
    <property type="molecule type" value="Genomic_DNA"/>
</dbReference>
<dbReference type="SUPFAM" id="SSF56601">
    <property type="entry name" value="beta-lactamase/transpeptidase-like"/>
    <property type="match status" value="1"/>
</dbReference>
<accession>A0ABV8SVJ3</accession>
<dbReference type="InterPro" id="IPR050789">
    <property type="entry name" value="Diverse_Enzym_Activities"/>
</dbReference>
<feature type="domain" description="PKD" evidence="2">
    <location>
        <begin position="84"/>
        <end position="146"/>
    </location>
</feature>
<dbReference type="InterPro" id="IPR013783">
    <property type="entry name" value="Ig-like_fold"/>
</dbReference>
<dbReference type="Proteomes" id="UP001595904">
    <property type="component" value="Unassembled WGS sequence"/>
</dbReference>